<feature type="transmembrane region" description="Helical" evidence="1">
    <location>
        <begin position="273"/>
        <end position="295"/>
    </location>
</feature>
<dbReference type="Pfam" id="PF13347">
    <property type="entry name" value="MFS_2"/>
    <property type="match status" value="1"/>
</dbReference>
<keyword evidence="1" id="KW-1133">Transmembrane helix</keyword>
<feature type="transmembrane region" description="Helical" evidence="1">
    <location>
        <begin position="307"/>
        <end position="325"/>
    </location>
</feature>
<organism evidence="2 3">
    <name type="scientific">Oxobacter pfennigii</name>
    <dbReference type="NCBI Taxonomy" id="36849"/>
    <lineage>
        <taxon>Bacteria</taxon>
        <taxon>Bacillati</taxon>
        <taxon>Bacillota</taxon>
        <taxon>Clostridia</taxon>
        <taxon>Eubacteriales</taxon>
        <taxon>Clostridiaceae</taxon>
        <taxon>Oxobacter</taxon>
    </lineage>
</organism>
<dbReference type="GO" id="GO:0015293">
    <property type="term" value="F:symporter activity"/>
    <property type="evidence" value="ECO:0007669"/>
    <property type="project" value="InterPro"/>
</dbReference>
<comment type="caution">
    <text evidence="2">The sequence shown here is derived from an EMBL/GenBank/DDBJ whole genome shotgun (WGS) entry which is preliminary data.</text>
</comment>
<dbReference type="RefSeq" id="WP_054876271.1">
    <property type="nucleotide sequence ID" value="NZ_LKET01000041.1"/>
</dbReference>
<protein>
    <submittedName>
        <fullName evidence="2">Putative symporter YjmB</fullName>
    </submittedName>
</protein>
<dbReference type="PANTHER" id="PTHR11328:SF24">
    <property type="entry name" value="MAJOR FACILITATOR SUPERFAMILY (MFS) PROFILE DOMAIN-CONTAINING PROTEIN"/>
    <property type="match status" value="1"/>
</dbReference>
<dbReference type="Gene3D" id="1.20.1250.20">
    <property type="entry name" value="MFS general substrate transporter like domains"/>
    <property type="match status" value="1"/>
</dbReference>
<dbReference type="GO" id="GO:0008643">
    <property type="term" value="P:carbohydrate transport"/>
    <property type="evidence" value="ECO:0007669"/>
    <property type="project" value="InterPro"/>
</dbReference>
<feature type="transmembrane region" description="Helical" evidence="1">
    <location>
        <begin position="86"/>
        <end position="106"/>
    </location>
</feature>
<feature type="transmembrane region" description="Helical" evidence="1">
    <location>
        <begin position="331"/>
        <end position="350"/>
    </location>
</feature>
<evidence type="ECO:0000256" key="1">
    <source>
        <dbReference type="SAM" id="Phobius"/>
    </source>
</evidence>
<dbReference type="STRING" id="36849.OXPF_32810"/>
<dbReference type="Proteomes" id="UP000050326">
    <property type="component" value="Unassembled WGS sequence"/>
</dbReference>
<gene>
    <name evidence="2" type="primary">yjmB_11</name>
    <name evidence="2" type="ORF">OXPF_32810</name>
</gene>
<dbReference type="GO" id="GO:0005886">
    <property type="term" value="C:plasma membrane"/>
    <property type="evidence" value="ECO:0007669"/>
    <property type="project" value="TreeGrafter"/>
</dbReference>
<feature type="transmembrane region" description="Helical" evidence="1">
    <location>
        <begin position="384"/>
        <end position="404"/>
    </location>
</feature>
<feature type="transmembrane region" description="Helical" evidence="1">
    <location>
        <begin position="159"/>
        <end position="179"/>
    </location>
</feature>
<dbReference type="SUPFAM" id="SSF103473">
    <property type="entry name" value="MFS general substrate transporter"/>
    <property type="match status" value="1"/>
</dbReference>
<keyword evidence="1" id="KW-0472">Membrane</keyword>
<accession>A0A0P8W5N6</accession>
<keyword evidence="3" id="KW-1185">Reference proteome</keyword>
<feature type="transmembrane region" description="Helical" evidence="1">
    <location>
        <begin position="185"/>
        <end position="210"/>
    </location>
</feature>
<dbReference type="AlphaFoldDB" id="A0A0P8W5N6"/>
<evidence type="ECO:0000313" key="2">
    <source>
        <dbReference type="EMBL" id="KPU43267.1"/>
    </source>
</evidence>
<evidence type="ECO:0000313" key="3">
    <source>
        <dbReference type="Proteomes" id="UP000050326"/>
    </source>
</evidence>
<feature type="transmembrane region" description="Helical" evidence="1">
    <location>
        <begin position="41"/>
        <end position="65"/>
    </location>
</feature>
<proteinExistence type="predicted"/>
<sequence length="463" mass="50609">MEKNKLKESEIIAYALPGAVSAMVHQPPVQYGMMFMTDYLGISPAAMGTAMLVTKLLDYVVSIFAGSIIEKTPSEKHGKYALWMRWTTYTLFFGSLLQLVNTTGIIPSPLARLLFVSVFYCTLHFGMNFRATAQGGIMQRMAGTSMDDRKRLNARQAQIAAAVTIISGATTIPLIQFFGKQFGEANGYAVMVLTFGIVFLGLSFFTLFPVMKRYDLPRERAEVAKAPSVAQMFKSLIDNKQMIVMFLLTTATTVGTQIYTPLLAYYFRVVTGQFSVMTLLLTVQGIAGFLFSLIAPPIAKKLGKKGALIFGSVLSIASFLGIWLIGLNNLWAMVVFACLARGAVSINACFRYNYYLDCGEYGYYTTGQDNRTMALTVMNWPTKIGFLAGGSAVGFGLALIGYTAGMEITPAFAGKFMALFGLVPAAFSIISLLLTIFGYKLTDEQAAFYAAENVKREAALKQA</sequence>
<feature type="transmembrane region" description="Helical" evidence="1">
    <location>
        <begin position="242"/>
        <end position="267"/>
    </location>
</feature>
<dbReference type="InterPro" id="IPR039672">
    <property type="entry name" value="MFS_2"/>
</dbReference>
<name>A0A0P8W5N6_9CLOT</name>
<dbReference type="OrthoDB" id="9764596at2"/>
<dbReference type="EMBL" id="LKET01000041">
    <property type="protein sequence ID" value="KPU43267.1"/>
    <property type="molecule type" value="Genomic_DNA"/>
</dbReference>
<dbReference type="PANTHER" id="PTHR11328">
    <property type="entry name" value="MAJOR FACILITATOR SUPERFAMILY DOMAIN-CONTAINING PROTEIN"/>
    <property type="match status" value="1"/>
</dbReference>
<keyword evidence="1" id="KW-0812">Transmembrane</keyword>
<feature type="transmembrane region" description="Helical" evidence="1">
    <location>
        <begin position="416"/>
        <end position="439"/>
    </location>
</feature>
<feature type="transmembrane region" description="Helical" evidence="1">
    <location>
        <begin position="12"/>
        <end position="29"/>
    </location>
</feature>
<reference evidence="2 3" key="1">
    <citation type="submission" date="2015-09" db="EMBL/GenBank/DDBJ databases">
        <title>Genome sequence of Oxobacter pfennigii DSM 3222.</title>
        <authorList>
            <person name="Poehlein A."/>
            <person name="Bengelsdorf F.R."/>
            <person name="Schiel-Bengelsdorf B."/>
            <person name="Duerre P."/>
            <person name="Daniel R."/>
        </authorList>
    </citation>
    <scope>NUCLEOTIDE SEQUENCE [LARGE SCALE GENOMIC DNA]</scope>
    <source>
        <strain evidence="2 3">DSM 3222</strain>
    </source>
</reference>
<feature type="transmembrane region" description="Helical" evidence="1">
    <location>
        <begin position="112"/>
        <end position="131"/>
    </location>
</feature>
<dbReference type="InterPro" id="IPR036259">
    <property type="entry name" value="MFS_trans_sf"/>
</dbReference>